<feature type="compositionally biased region" description="Acidic residues" evidence="1">
    <location>
        <begin position="190"/>
        <end position="199"/>
    </location>
</feature>
<dbReference type="GO" id="GO:0090307">
    <property type="term" value="P:mitotic spindle assembly"/>
    <property type="evidence" value="ECO:0007669"/>
    <property type="project" value="TreeGrafter"/>
</dbReference>
<dbReference type="Proteomes" id="UP001329430">
    <property type="component" value="Chromosome 1"/>
</dbReference>
<dbReference type="GO" id="GO:0005881">
    <property type="term" value="C:cytoplasmic microtubule"/>
    <property type="evidence" value="ECO:0007669"/>
    <property type="project" value="TreeGrafter"/>
</dbReference>
<dbReference type="GO" id="GO:0005815">
    <property type="term" value="C:microtubule organizing center"/>
    <property type="evidence" value="ECO:0007669"/>
    <property type="project" value="TreeGrafter"/>
</dbReference>
<organism evidence="3 4">
    <name type="scientific">Pyrocoelia pectoralis</name>
    <dbReference type="NCBI Taxonomy" id="417401"/>
    <lineage>
        <taxon>Eukaryota</taxon>
        <taxon>Metazoa</taxon>
        <taxon>Ecdysozoa</taxon>
        <taxon>Arthropoda</taxon>
        <taxon>Hexapoda</taxon>
        <taxon>Insecta</taxon>
        <taxon>Pterygota</taxon>
        <taxon>Neoptera</taxon>
        <taxon>Endopterygota</taxon>
        <taxon>Coleoptera</taxon>
        <taxon>Polyphaga</taxon>
        <taxon>Elateriformia</taxon>
        <taxon>Elateroidea</taxon>
        <taxon>Lampyridae</taxon>
        <taxon>Lampyrinae</taxon>
        <taxon>Pyrocoelia</taxon>
    </lineage>
</organism>
<accession>A0AAN7ZWK1</accession>
<dbReference type="AlphaFoldDB" id="A0AAN7ZWK1"/>
<dbReference type="PANTHER" id="PTHR21567:SF88">
    <property type="entry name" value="TOG DOMAIN-CONTAINING PROTEIN"/>
    <property type="match status" value="1"/>
</dbReference>
<dbReference type="GO" id="GO:0040001">
    <property type="term" value="P:establishment of mitotic spindle localization"/>
    <property type="evidence" value="ECO:0007669"/>
    <property type="project" value="TreeGrafter"/>
</dbReference>
<dbReference type="GO" id="GO:0045180">
    <property type="term" value="C:basal cortex"/>
    <property type="evidence" value="ECO:0007669"/>
    <property type="project" value="TreeGrafter"/>
</dbReference>
<dbReference type="InterPro" id="IPR011989">
    <property type="entry name" value="ARM-like"/>
</dbReference>
<comment type="caution">
    <text evidence="3">The sequence shown here is derived from an EMBL/GenBank/DDBJ whole genome shotgun (WGS) entry which is preliminary data.</text>
</comment>
<evidence type="ECO:0000256" key="1">
    <source>
        <dbReference type="SAM" id="MobiDB-lite"/>
    </source>
</evidence>
<dbReference type="Gene3D" id="1.25.10.10">
    <property type="entry name" value="Leucine-rich Repeat Variant"/>
    <property type="match status" value="1"/>
</dbReference>
<dbReference type="GO" id="GO:0008017">
    <property type="term" value="F:microtubule binding"/>
    <property type="evidence" value="ECO:0007669"/>
    <property type="project" value="TreeGrafter"/>
</dbReference>
<proteinExistence type="predicted"/>
<evidence type="ECO:0000313" key="4">
    <source>
        <dbReference type="Proteomes" id="UP001329430"/>
    </source>
</evidence>
<name>A0AAN7ZWK1_9COLE</name>
<feature type="region of interest" description="Disordered" evidence="1">
    <location>
        <begin position="182"/>
        <end position="212"/>
    </location>
</feature>
<sequence length="551" mass="62793">MANYSITSVKKILDSQGFEMASLSPDSLTQSPNNSRNFEKQNCLRSHTVNSKLEEYDNVAQFLPDTKRTEAFSDNEQIGYARKNQLNQYLDNCVNTDKTNCEGNFNHPNTPLIDTFLAKKMSTCRAEFLRQTSPLRNLQSCQSDNLTTQSYMEPRNDTISSPRQVIPQVSRFVIKNIKNRGELNYPPAENETDEDDEETYSSPNASVTMPLTTQKKQTSFMLPTVASERKNQQHLMNSISQLVSSSQRSASVSPNRDSLTMGSINESIPYFDQVPVSIQEHNNKISPKIKGSTSRRSPIKLSSAKEESLKLDLELLRLNSPKVLHFFNYLFNSFTINLDVSLKGLAEVTELCRNVDPDIIYPYMTNINQKLLQLLRSPRSHVARTACQIAGHLFESIKDTRRPEFDDIVEVLLTKTADASKFIRKDANLSLDCMVTHIPIYHAVKSICLKGPQHKNPLVRSASIRLIICAVVIADPSVILHSQVHEYTRKKIIQFLPAFLSDRHLETRKYGERLHKIFSKDPSFDAHLKKYLDSKEISRINCITKSEKRKR</sequence>
<keyword evidence="4" id="KW-1185">Reference proteome</keyword>
<dbReference type="EMBL" id="JAVRBK010000001">
    <property type="protein sequence ID" value="KAK5649913.1"/>
    <property type="molecule type" value="Genomic_DNA"/>
</dbReference>
<dbReference type="SUPFAM" id="SSF48371">
    <property type="entry name" value="ARM repeat"/>
    <property type="match status" value="1"/>
</dbReference>
<gene>
    <name evidence="3" type="ORF">RI129_000942</name>
</gene>
<dbReference type="GO" id="GO:0072686">
    <property type="term" value="C:mitotic spindle"/>
    <property type="evidence" value="ECO:0007669"/>
    <property type="project" value="TreeGrafter"/>
</dbReference>
<evidence type="ECO:0000259" key="2">
    <source>
        <dbReference type="SMART" id="SM01349"/>
    </source>
</evidence>
<dbReference type="GO" id="GO:0000776">
    <property type="term" value="C:kinetochore"/>
    <property type="evidence" value="ECO:0007669"/>
    <property type="project" value="TreeGrafter"/>
</dbReference>
<dbReference type="InterPro" id="IPR034085">
    <property type="entry name" value="TOG"/>
</dbReference>
<reference evidence="3 4" key="1">
    <citation type="journal article" date="2024" name="Insects">
        <title>An Improved Chromosome-Level Genome Assembly of the Firefly Pyrocoelia pectoralis.</title>
        <authorList>
            <person name="Fu X."/>
            <person name="Meyer-Rochow V.B."/>
            <person name="Ballantyne L."/>
            <person name="Zhu X."/>
        </authorList>
    </citation>
    <scope>NUCLEOTIDE SEQUENCE [LARGE SCALE GENOMIC DNA]</scope>
    <source>
        <strain evidence="3">XCY_ONT2</strain>
    </source>
</reference>
<dbReference type="GO" id="GO:0005876">
    <property type="term" value="C:spindle microtubule"/>
    <property type="evidence" value="ECO:0007669"/>
    <property type="project" value="TreeGrafter"/>
</dbReference>
<dbReference type="SMART" id="SM01349">
    <property type="entry name" value="TOG"/>
    <property type="match status" value="1"/>
</dbReference>
<feature type="domain" description="TOG" evidence="2">
    <location>
        <begin position="314"/>
        <end position="549"/>
    </location>
</feature>
<evidence type="ECO:0000313" key="3">
    <source>
        <dbReference type="EMBL" id="KAK5649913.1"/>
    </source>
</evidence>
<dbReference type="InterPro" id="IPR016024">
    <property type="entry name" value="ARM-type_fold"/>
</dbReference>
<feature type="compositionally biased region" description="Polar residues" evidence="1">
    <location>
        <begin position="200"/>
        <end position="212"/>
    </location>
</feature>
<dbReference type="PANTHER" id="PTHR21567">
    <property type="entry name" value="CLASP"/>
    <property type="match status" value="1"/>
</dbReference>
<protein>
    <recommendedName>
        <fullName evidence="2">TOG domain-containing protein</fullName>
    </recommendedName>
</protein>